<proteinExistence type="predicted"/>
<evidence type="ECO:0000313" key="1">
    <source>
        <dbReference type="EMBL" id="AJG73900.1"/>
    </source>
</evidence>
<dbReference type="AlphaFoldDB" id="A0A0B5NBX4"/>
<gene>
    <name evidence="1" type="ORF">BF38_5958</name>
    <name evidence="2" type="ORF">FO599_01130</name>
    <name evidence="3" type="ORF">FOC89_01100</name>
</gene>
<organism evidence="3 5">
    <name type="scientific">Bacillus thuringiensis</name>
    <dbReference type="NCBI Taxonomy" id="1428"/>
    <lineage>
        <taxon>Bacteria</taxon>
        <taxon>Bacillati</taxon>
        <taxon>Bacillota</taxon>
        <taxon>Bacilli</taxon>
        <taxon>Bacillales</taxon>
        <taxon>Bacillaceae</taxon>
        <taxon>Bacillus</taxon>
        <taxon>Bacillus cereus group</taxon>
    </lineage>
</organism>
<reference evidence="3 5" key="3">
    <citation type="submission" date="2020-05" db="EMBL/GenBank/DDBJ databases">
        <title>FDA dAtabase for Regulatory Grade micrObial Sequences (FDA-ARGOS): Supporting development and validation of Infectious Disease Dx tests.</title>
        <authorList>
            <person name="Nelson B."/>
            <person name="Plummer A."/>
            <person name="Tallon L."/>
            <person name="Sadzewicz L."/>
            <person name="Zhao X."/>
            <person name="Vavikolanu K."/>
            <person name="Mehta A."/>
            <person name="Aluvathingal J."/>
            <person name="Nadendla S."/>
            <person name="Myers T."/>
            <person name="Yan Y."/>
            <person name="Sichtig H."/>
        </authorList>
    </citation>
    <scope>NUCLEOTIDE SEQUENCE [LARGE SCALE GENOMIC DNA]</scope>
    <source>
        <strain evidence="3 5">FDAARGOS_795</strain>
        <plasmid evidence="3 5">unnamed3</plasmid>
    </source>
</reference>
<dbReference type="EMBL" id="VKQN01000001">
    <property type="protein sequence ID" value="MDR4174734.1"/>
    <property type="molecule type" value="Genomic_DNA"/>
</dbReference>
<keyword evidence="3" id="KW-0614">Plasmid</keyword>
<evidence type="ECO:0000313" key="5">
    <source>
        <dbReference type="Proteomes" id="UP000501107"/>
    </source>
</evidence>
<sequence length="153" mass="18127">MNEEIDYNEFLRDLILTSAIRTETLESILEDNQDCLYTGTGYRVLFFDREHISHVDISKGLEPLVDIEGYYESFSKTLEGTQKLRINPLFNHHFRIVLEMQINNGLDINKLFNKYKSKLEEETIKYYEFCKDEEEVLSILDSSFKIINHKPFS</sequence>
<dbReference type="Proteomes" id="UP001181533">
    <property type="component" value="Unassembled WGS sequence"/>
</dbReference>
<dbReference type="KEGG" id="btw:BF38_5958"/>
<reference evidence="1 4" key="1">
    <citation type="journal article" date="2015" name="Genome Announc.">
        <title>Complete genome sequences for 35 biothreat assay-relevant bacillus species.</title>
        <authorList>
            <person name="Johnson S.L."/>
            <person name="Daligault H.E."/>
            <person name="Davenport K.W."/>
            <person name="Jaissle J."/>
            <person name="Frey K.G."/>
            <person name="Ladner J.T."/>
            <person name="Broomall S.M."/>
            <person name="Bishop-Lilly K.A."/>
            <person name="Bruce D.C."/>
            <person name="Gibbons H.S."/>
            <person name="Coyne S.R."/>
            <person name="Lo C.C."/>
            <person name="Meincke L."/>
            <person name="Munk A.C."/>
            <person name="Koroleva G.I."/>
            <person name="Rosenzweig C.N."/>
            <person name="Palacios G.F."/>
            <person name="Redden C.L."/>
            <person name="Minogue T.D."/>
            <person name="Chain P.S."/>
        </authorList>
    </citation>
    <scope>NUCLEOTIDE SEQUENCE [LARGE SCALE GENOMIC DNA]</scope>
    <source>
        <strain evidence="1 4">HD1011</strain>
        <plasmid evidence="1 4">2</plasmid>
    </source>
</reference>
<dbReference type="EMBL" id="CP009334">
    <property type="protein sequence ID" value="AJG73900.1"/>
    <property type="molecule type" value="Genomic_DNA"/>
</dbReference>
<dbReference type="Proteomes" id="UP000501107">
    <property type="component" value="Plasmid unnamed3"/>
</dbReference>
<reference evidence="2" key="2">
    <citation type="submission" date="2019-07" db="EMBL/GenBank/DDBJ databases">
        <title>Phylogenomic Reclassification of ATCC Bacillus Strains and Various Taxa within the Genus Bacillus.</title>
        <authorList>
            <person name="Riojas M.A."/>
            <person name="Frank A.M."/>
            <person name="Fenn S.L."/>
            <person name="King S.P."/>
            <person name="Brower S.M."/>
            <person name="Hazbon M.H."/>
        </authorList>
    </citation>
    <scope>NUCLEOTIDE SEQUENCE</scope>
    <source>
        <strain evidence="2">ATCC 35646</strain>
    </source>
</reference>
<name>A0A0B5NBX4_BACTU</name>
<dbReference type="EMBL" id="CP053979">
    <property type="protein sequence ID" value="QKH22614.1"/>
    <property type="molecule type" value="Genomic_DNA"/>
</dbReference>
<dbReference type="RefSeq" id="WP_001001339.1">
    <property type="nucleotide sequence ID" value="NZ_CP009334.1"/>
</dbReference>
<evidence type="ECO:0000313" key="4">
    <source>
        <dbReference type="Proteomes" id="UP000031876"/>
    </source>
</evidence>
<evidence type="ECO:0000313" key="2">
    <source>
        <dbReference type="EMBL" id="MDR4174734.1"/>
    </source>
</evidence>
<dbReference type="Proteomes" id="UP000031876">
    <property type="component" value="Plasmid 2"/>
</dbReference>
<geneLocation type="plasmid" evidence="1 4">
    <name>2</name>
</geneLocation>
<geneLocation type="plasmid" evidence="3 5">
    <name>unnamed3</name>
</geneLocation>
<evidence type="ECO:0000313" key="3">
    <source>
        <dbReference type="EMBL" id="QKH22614.1"/>
    </source>
</evidence>
<protein>
    <submittedName>
        <fullName evidence="3">Uncharacterized protein</fullName>
    </submittedName>
</protein>
<accession>A0A0B5NBX4</accession>